<dbReference type="InterPro" id="IPR006571">
    <property type="entry name" value="TLDc_dom"/>
</dbReference>
<evidence type="ECO:0000259" key="1">
    <source>
        <dbReference type="PROSITE" id="PS51886"/>
    </source>
</evidence>
<sequence length="308" mass="35616">MIDNLDKRNTLNINCDVHPEKMVKKYCKVSKKMLCNICSTNCDISTKHYQDKLLGANEFLDLIIQINKYLGPEKCQEDQILFNLESQQNSQKFENLQFIQSLNLNQNTDDKKEQEIHQLMSEKDKIKCFRGLVDYHLESLKYQQNNGFYKLIPLTGQSKLLYKASKDGFTAESFHHKCDNQGPTISFIQSEHGKVFGCYTSLSWATPDKHSKDSEAFVFSLSHNTLHEQYQNFDSAVGQYKKYFMVFGSSNDICIYDDCNSKNDNFCFLGGTYSPQQGFKLGDQQVREHLAGSEKFKVIEIEVYQVLL</sequence>
<dbReference type="SMART" id="SM00584">
    <property type="entry name" value="TLDc"/>
    <property type="match status" value="1"/>
</dbReference>
<gene>
    <name evidence="2" type="primary">Contig19108.g20262</name>
    <name evidence="2" type="ORF">STYLEM_18820</name>
</gene>
<feature type="domain" description="TLDc" evidence="1">
    <location>
        <begin position="136"/>
        <end position="307"/>
    </location>
</feature>
<keyword evidence="3" id="KW-1185">Reference proteome</keyword>
<accession>A0A078B7Z5</accession>
<evidence type="ECO:0000313" key="2">
    <source>
        <dbReference type="EMBL" id="CDW89683.1"/>
    </source>
</evidence>
<dbReference type="AlphaFoldDB" id="A0A078B7Z5"/>
<dbReference type="SUPFAM" id="SSF57845">
    <property type="entry name" value="B-box zinc-binding domain"/>
    <property type="match status" value="1"/>
</dbReference>
<evidence type="ECO:0000313" key="3">
    <source>
        <dbReference type="Proteomes" id="UP000039865"/>
    </source>
</evidence>
<dbReference type="Proteomes" id="UP000039865">
    <property type="component" value="Unassembled WGS sequence"/>
</dbReference>
<reference evidence="2 3" key="1">
    <citation type="submission" date="2014-06" db="EMBL/GenBank/DDBJ databases">
        <authorList>
            <person name="Swart Estienne"/>
        </authorList>
    </citation>
    <scope>NUCLEOTIDE SEQUENCE [LARGE SCALE GENOMIC DNA]</scope>
    <source>
        <strain evidence="2 3">130c</strain>
    </source>
</reference>
<dbReference type="OMA" id="KINCEHA"/>
<dbReference type="EMBL" id="CCKQ01017789">
    <property type="protein sequence ID" value="CDW89683.1"/>
    <property type="molecule type" value="Genomic_DNA"/>
</dbReference>
<dbReference type="OrthoDB" id="431168at2759"/>
<protein>
    <recommendedName>
        <fullName evidence="1">TLDc domain-containing protein</fullName>
    </recommendedName>
</protein>
<dbReference type="PROSITE" id="PS51886">
    <property type="entry name" value="TLDC"/>
    <property type="match status" value="1"/>
</dbReference>
<name>A0A078B7Z5_STYLE</name>
<organism evidence="2 3">
    <name type="scientific">Stylonychia lemnae</name>
    <name type="common">Ciliate</name>
    <dbReference type="NCBI Taxonomy" id="5949"/>
    <lineage>
        <taxon>Eukaryota</taxon>
        <taxon>Sar</taxon>
        <taxon>Alveolata</taxon>
        <taxon>Ciliophora</taxon>
        <taxon>Intramacronucleata</taxon>
        <taxon>Spirotrichea</taxon>
        <taxon>Stichotrichia</taxon>
        <taxon>Sporadotrichida</taxon>
        <taxon>Oxytrichidae</taxon>
        <taxon>Stylonychinae</taxon>
        <taxon>Stylonychia</taxon>
    </lineage>
</organism>
<proteinExistence type="predicted"/>
<dbReference type="Pfam" id="PF07534">
    <property type="entry name" value="TLD"/>
    <property type="match status" value="1"/>
</dbReference>
<dbReference type="InParanoid" id="A0A078B7Z5"/>